<comment type="caution">
    <text evidence="1">The sequence shown here is derived from an EMBL/GenBank/DDBJ whole genome shotgun (WGS) entry which is preliminary data.</text>
</comment>
<dbReference type="Proteomes" id="UP000654604">
    <property type="component" value="Unassembled WGS sequence"/>
</dbReference>
<sequence>MLKKSLWFSSILIISTLFSPVKTSAHGVLLEYEKVGAIALKAQYDTGQPMKNAQVLIYAPDTSQEPYLQGITDENGNFTFYPAQNTTGTWTVKVTTAGHGSIINIPILSSDVGKITPDNNINNQENNNVIFNSSQGQISNNISATPNNGQKLLMAMSGVWGLVGTALFFSRSNKEKFQ</sequence>
<dbReference type="RefSeq" id="WP_193800088.1">
    <property type="nucleotide sequence ID" value="NZ_JADEWC010000006.1"/>
</dbReference>
<dbReference type="EMBL" id="JADEWC010000006">
    <property type="protein sequence ID" value="MBE9221910.1"/>
    <property type="molecule type" value="Genomic_DNA"/>
</dbReference>
<keyword evidence="2" id="KW-1185">Reference proteome</keyword>
<dbReference type="Gene3D" id="2.60.40.10">
    <property type="entry name" value="Immunoglobulins"/>
    <property type="match status" value="1"/>
</dbReference>
<name>A0ABR9V1Z0_9CHRO</name>
<accession>A0ABR9V1Z0</accession>
<dbReference type="SUPFAM" id="SSF49478">
    <property type="entry name" value="Cna protein B-type domain"/>
    <property type="match status" value="1"/>
</dbReference>
<dbReference type="InterPro" id="IPR013783">
    <property type="entry name" value="Ig-like_fold"/>
</dbReference>
<evidence type="ECO:0000313" key="1">
    <source>
        <dbReference type="EMBL" id="MBE9221910.1"/>
    </source>
</evidence>
<reference evidence="1 2" key="1">
    <citation type="submission" date="2020-10" db="EMBL/GenBank/DDBJ databases">
        <authorList>
            <person name="Castelo-Branco R."/>
            <person name="Eusebio N."/>
            <person name="Adriana R."/>
            <person name="Vieira A."/>
            <person name="Brugerolle De Fraissinette N."/>
            <person name="Rezende De Castro R."/>
            <person name="Schneider M.P."/>
            <person name="Vasconcelos V."/>
            <person name="Leao P.N."/>
        </authorList>
    </citation>
    <scope>NUCLEOTIDE SEQUENCE [LARGE SCALE GENOMIC DNA]</scope>
    <source>
        <strain evidence="1 2">LEGE 03274</strain>
    </source>
</reference>
<organism evidence="1 2">
    <name type="scientific">Cyanobacterium stanieri LEGE 03274</name>
    <dbReference type="NCBI Taxonomy" id="1828756"/>
    <lineage>
        <taxon>Bacteria</taxon>
        <taxon>Bacillati</taxon>
        <taxon>Cyanobacteriota</taxon>
        <taxon>Cyanophyceae</taxon>
        <taxon>Oscillatoriophycideae</taxon>
        <taxon>Chroococcales</taxon>
        <taxon>Geminocystaceae</taxon>
        <taxon>Cyanobacterium</taxon>
    </lineage>
</organism>
<evidence type="ECO:0000313" key="2">
    <source>
        <dbReference type="Proteomes" id="UP000654604"/>
    </source>
</evidence>
<gene>
    <name evidence="1" type="ORF">IQ215_04290</name>
</gene>
<proteinExistence type="predicted"/>
<protein>
    <submittedName>
        <fullName evidence="1">Carboxypeptidase regulatory-like domain-containing protein</fullName>
    </submittedName>
</protein>